<accession>A0A2I0A0C8</accession>
<evidence type="ECO:0000259" key="3">
    <source>
        <dbReference type="Pfam" id="PF13966"/>
    </source>
</evidence>
<dbReference type="EMBL" id="KZ452042">
    <property type="protein sequence ID" value="PKA48988.1"/>
    <property type="molecule type" value="Genomic_DNA"/>
</dbReference>
<keyword evidence="5" id="KW-1185">Reference proteome</keyword>
<feature type="domain" description="RNase H type-1" evidence="2">
    <location>
        <begin position="462"/>
        <end position="568"/>
    </location>
</feature>
<evidence type="ECO:0000313" key="4">
    <source>
        <dbReference type="EMBL" id="PKA48988.1"/>
    </source>
</evidence>
<dbReference type="InterPro" id="IPR026960">
    <property type="entry name" value="RVT-Znf"/>
</dbReference>
<dbReference type="PANTHER" id="PTHR33116">
    <property type="entry name" value="REVERSE TRANSCRIPTASE ZINC-BINDING DOMAIN-CONTAINING PROTEIN-RELATED-RELATED"/>
    <property type="match status" value="1"/>
</dbReference>
<evidence type="ECO:0000256" key="1">
    <source>
        <dbReference type="SAM" id="MobiDB-lite"/>
    </source>
</evidence>
<sequence length="598" mass="67173">MAEIEKLIRRFLWSGNLTSNAAHLVAWEQVTKPKSAGGLGIHRLEEWRSILVAKLAFKFLNNENTLWVRCFQAKYGNRESIFSTKRGDSWAWKLICQGGETAIQNSMWRIGNGSTTKVMEDSWVDPNPFIRWPTFINTFELPPLIVDQFLTENGEWNQAELHKFFGSELALRIGRLPRLDKEGRDSLDWLKSDSSKSPTAALYRDLFRGSELQYSWVWKLRTQPHYLTFLWRICCDAILTFTWLKRRCLQESDRCPWGCSAEEDLQHFVCECSFTCGVFDALQQQQNETTTRVDTEMPKEANCELQASPLSPQQHCPVSRKCKKRKDPTTALSNMKAKKVHLLPNPDVDFCPVHTNLPALQDSGQNQPKRKRAAVPTTPNPHFWHDGGKLHRKIPRLADGNRNLFYSNLFSTGCCEDGDSSTSAGLQNRHPAADSCGEQPRAAAATAAAKSATAAAAADANANAVRDHYGNLLLATGYKLYTHATPTTEAMGALTGMTAAQEWADTADEIWIEGDSAFTIADLQRTARGHPPDKTMAQIASLLCAFKAYRISHVYRAANKATDFVASFSCLDDIEWCRGMSLPLDFCAILDEDRTFCT</sequence>
<dbReference type="InterPro" id="IPR002156">
    <property type="entry name" value="RNaseH_domain"/>
</dbReference>
<dbReference type="Pfam" id="PF13966">
    <property type="entry name" value="zf-RVT"/>
    <property type="match status" value="1"/>
</dbReference>
<dbReference type="PANTHER" id="PTHR33116:SF78">
    <property type="entry name" value="OS12G0587133 PROTEIN"/>
    <property type="match status" value="1"/>
</dbReference>
<dbReference type="AlphaFoldDB" id="A0A2I0A0C8"/>
<dbReference type="GO" id="GO:0004523">
    <property type="term" value="F:RNA-DNA hybrid ribonuclease activity"/>
    <property type="evidence" value="ECO:0007669"/>
    <property type="project" value="InterPro"/>
</dbReference>
<gene>
    <name evidence="4" type="ORF">AXF42_Ash019526</name>
</gene>
<feature type="domain" description="Reverse transcriptase zinc-binding" evidence="3">
    <location>
        <begin position="205"/>
        <end position="277"/>
    </location>
</feature>
<dbReference type="Proteomes" id="UP000236161">
    <property type="component" value="Unassembled WGS sequence"/>
</dbReference>
<dbReference type="Pfam" id="PF13456">
    <property type="entry name" value="RVT_3"/>
    <property type="match status" value="1"/>
</dbReference>
<name>A0A2I0A0C8_9ASPA</name>
<evidence type="ECO:0000259" key="2">
    <source>
        <dbReference type="Pfam" id="PF13456"/>
    </source>
</evidence>
<dbReference type="STRING" id="1088818.A0A2I0A0C8"/>
<feature type="region of interest" description="Disordered" evidence="1">
    <location>
        <begin position="358"/>
        <end position="388"/>
    </location>
</feature>
<reference evidence="4 5" key="1">
    <citation type="journal article" date="2017" name="Nature">
        <title>The Apostasia genome and the evolution of orchids.</title>
        <authorList>
            <person name="Zhang G.Q."/>
            <person name="Liu K.W."/>
            <person name="Li Z."/>
            <person name="Lohaus R."/>
            <person name="Hsiao Y.Y."/>
            <person name="Niu S.C."/>
            <person name="Wang J.Y."/>
            <person name="Lin Y.C."/>
            <person name="Xu Q."/>
            <person name="Chen L.J."/>
            <person name="Yoshida K."/>
            <person name="Fujiwara S."/>
            <person name="Wang Z.W."/>
            <person name="Zhang Y.Q."/>
            <person name="Mitsuda N."/>
            <person name="Wang M."/>
            <person name="Liu G.H."/>
            <person name="Pecoraro L."/>
            <person name="Huang H.X."/>
            <person name="Xiao X.J."/>
            <person name="Lin M."/>
            <person name="Wu X.Y."/>
            <person name="Wu W.L."/>
            <person name="Chen Y.Y."/>
            <person name="Chang S.B."/>
            <person name="Sakamoto S."/>
            <person name="Ohme-Takagi M."/>
            <person name="Yagi M."/>
            <person name="Zeng S.J."/>
            <person name="Shen C.Y."/>
            <person name="Yeh C.M."/>
            <person name="Luo Y.B."/>
            <person name="Tsai W.C."/>
            <person name="Van de Peer Y."/>
            <person name="Liu Z.J."/>
        </authorList>
    </citation>
    <scope>NUCLEOTIDE SEQUENCE [LARGE SCALE GENOMIC DNA]</scope>
    <source>
        <strain evidence="5">cv. Shenzhen</strain>
        <tissue evidence="4">Stem</tissue>
    </source>
</reference>
<organism evidence="4 5">
    <name type="scientific">Apostasia shenzhenica</name>
    <dbReference type="NCBI Taxonomy" id="1088818"/>
    <lineage>
        <taxon>Eukaryota</taxon>
        <taxon>Viridiplantae</taxon>
        <taxon>Streptophyta</taxon>
        <taxon>Embryophyta</taxon>
        <taxon>Tracheophyta</taxon>
        <taxon>Spermatophyta</taxon>
        <taxon>Magnoliopsida</taxon>
        <taxon>Liliopsida</taxon>
        <taxon>Asparagales</taxon>
        <taxon>Orchidaceae</taxon>
        <taxon>Apostasioideae</taxon>
        <taxon>Apostasia</taxon>
    </lineage>
</organism>
<keyword evidence="4" id="KW-0378">Hydrolase</keyword>
<dbReference type="EC" id="3.1.13.-" evidence="4"/>
<evidence type="ECO:0000313" key="5">
    <source>
        <dbReference type="Proteomes" id="UP000236161"/>
    </source>
</evidence>
<dbReference type="InterPro" id="IPR036397">
    <property type="entry name" value="RNaseH_sf"/>
</dbReference>
<proteinExistence type="predicted"/>
<dbReference type="GO" id="GO:0003676">
    <property type="term" value="F:nucleic acid binding"/>
    <property type="evidence" value="ECO:0007669"/>
    <property type="project" value="InterPro"/>
</dbReference>
<dbReference type="Gene3D" id="3.30.420.10">
    <property type="entry name" value="Ribonuclease H-like superfamily/Ribonuclease H"/>
    <property type="match status" value="1"/>
</dbReference>
<protein>
    <submittedName>
        <fullName evidence="4">Ribonuclease H protein</fullName>
        <ecNumber evidence="4">3.1.13.-</ecNumber>
    </submittedName>
</protein>